<dbReference type="AlphaFoldDB" id="A0A2W5D4L7"/>
<dbReference type="InterPro" id="IPR019933">
    <property type="entry name" value="DivIVA_domain"/>
</dbReference>
<dbReference type="Gene3D" id="6.10.250.660">
    <property type="match status" value="1"/>
</dbReference>
<gene>
    <name evidence="3" type="ORF">DI609_05345</name>
</gene>
<dbReference type="Proteomes" id="UP000249451">
    <property type="component" value="Unassembled WGS sequence"/>
</dbReference>
<protein>
    <recommendedName>
        <fullName evidence="5">DivIVA domain-containing protein</fullName>
    </recommendedName>
</protein>
<evidence type="ECO:0000313" key="3">
    <source>
        <dbReference type="EMBL" id="PZP00959.1"/>
    </source>
</evidence>
<comment type="caution">
    <text evidence="3">The sequence shown here is derived from an EMBL/GenBank/DDBJ whole genome shotgun (WGS) entry which is preliminary data.</text>
</comment>
<feature type="region of interest" description="Disordered" evidence="1">
    <location>
        <begin position="83"/>
        <end position="114"/>
    </location>
</feature>
<keyword evidence="2" id="KW-0812">Transmembrane</keyword>
<evidence type="ECO:0008006" key="5">
    <source>
        <dbReference type="Google" id="ProtNLM"/>
    </source>
</evidence>
<keyword evidence="2" id="KW-1133">Transmembrane helix</keyword>
<reference evidence="3 4" key="1">
    <citation type="submission" date="2017-11" db="EMBL/GenBank/DDBJ databases">
        <title>Infants hospitalized years apart are colonized by the same room-sourced microbial strains.</title>
        <authorList>
            <person name="Brooks B."/>
            <person name="Olm M.R."/>
            <person name="Firek B.A."/>
            <person name="Baker R."/>
            <person name="Thomas B.C."/>
            <person name="Morowitz M.J."/>
            <person name="Banfield J.F."/>
        </authorList>
    </citation>
    <scope>NUCLEOTIDE SEQUENCE [LARGE SCALE GENOMIC DNA]</scope>
    <source>
        <strain evidence="3">S2_012_000_R3_87</strain>
    </source>
</reference>
<keyword evidence="2" id="KW-0472">Membrane</keyword>
<evidence type="ECO:0000256" key="2">
    <source>
        <dbReference type="SAM" id="Phobius"/>
    </source>
</evidence>
<accession>A0A2W5D4L7</accession>
<dbReference type="EMBL" id="QFNY01000102">
    <property type="protein sequence ID" value="PZP00959.1"/>
    <property type="molecule type" value="Genomic_DNA"/>
</dbReference>
<dbReference type="NCBIfam" id="TIGR03544">
    <property type="entry name" value="DivI1A_domain"/>
    <property type="match status" value="1"/>
</dbReference>
<feature type="compositionally biased region" description="Basic and acidic residues" evidence="1">
    <location>
        <begin position="103"/>
        <end position="114"/>
    </location>
</feature>
<proteinExistence type="predicted"/>
<organism evidence="3 4">
    <name type="scientific">Corynebacterium urealyticum</name>
    <dbReference type="NCBI Taxonomy" id="43771"/>
    <lineage>
        <taxon>Bacteria</taxon>
        <taxon>Bacillati</taxon>
        <taxon>Actinomycetota</taxon>
        <taxon>Actinomycetes</taxon>
        <taxon>Mycobacteriales</taxon>
        <taxon>Corynebacteriaceae</taxon>
        <taxon>Corynebacterium</taxon>
    </lineage>
</organism>
<evidence type="ECO:0000256" key="1">
    <source>
        <dbReference type="SAM" id="MobiDB-lite"/>
    </source>
</evidence>
<sequence>MYWIFSIAGAALVAGLLVYLVGRVFGPGEYAGRRADHPAERRAAEFRENCELTGANLRQVKFTRSLRGYDAAEVDALLERFATHLGDPGQPGDYKQAPPAAGDNKEDKQAAERA</sequence>
<evidence type="ECO:0000313" key="4">
    <source>
        <dbReference type="Proteomes" id="UP000249451"/>
    </source>
</evidence>
<feature type="transmembrane region" description="Helical" evidence="2">
    <location>
        <begin position="6"/>
        <end position="25"/>
    </location>
</feature>
<name>A0A2W5D4L7_9CORY</name>